<keyword evidence="3 8" id="KW-0312">Gluconeogenesis</keyword>
<evidence type="ECO:0000313" key="11">
    <source>
        <dbReference type="Proteomes" id="UP000253562"/>
    </source>
</evidence>
<comment type="pathway">
    <text evidence="1 8 9">Carbohydrate degradation; glycolysis; D-glyceraldehyde 3-phosphate and glycerone phosphate from D-glucose: step 2/4.</text>
</comment>
<sequence length="547" mass="61057">MNAQTQSLSDRQAWKKLTAHYEAIRNLHMRQMFADDPQRGEQMSTEAVGLFLDYSKNRVTAETLKLLVELAEESGLRERIDAMFGGKKINLTEDRAVLHVALRAPRDAKIEVDGENVVPEVHAVLDRMTDFANRVRSGAWKGHTGKRIVNIVNIGIGGSDLGPVMAYEALKHYAQRDLTFRFVSNVDGTDFAEAVVDLDPEETLFIVASKTFTTLETMTNANTAREWSLAAFGGDTSSVAKHFVAVSTNAEQVTEFGIDTANMFGFWDWVGGRYSMDSSIGLSTMLAIGPEGFLEMLAGFHEMDEHFRTAPFEQNLPVLMGLLSIWYNDFFGAETVAVLPYDQYLKRFPAYLQQLSMESNGKYITVDGKRVDYATGPILFGEPGTNGQHSFYQLIHQGTRLIPCDFIAFGKSLNPLGRHHDMLQANVFAQAEALAFGKTAEEVKAEGTADWLVPHRVFEGNRPSNVLLAESLTPALLGKLVALYEHSVFTQGIIWNIDSFDQWGVELGKKLAQRIIPELESSEQPELEHDSSTNNLIRIYRKMKGMP</sequence>
<dbReference type="HAMAP" id="MF_00473">
    <property type="entry name" value="G6P_isomerase"/>
    <property type="match status" value="1"/>
</dbReference>
<evidence type="ECO:0000256" key="2">
    <source>
        <dbReference type="ARBA" id="ARBA00006604"/>
    </source>
</evidence>
<evidence type="ECO:0000256" key="7">
    <source>
        <dbReference type="ARBA" id="ARBA00029321"/>
    </source>
</evidence>
<comment type="function">
    <text evidence="8">Catalyzes the reversible isomerization of glucose-6-phosphate to fructose-6-phosphate.</text>
</comment>
<dbReference type="Gene3D" id="1.10.1390.10">
    <property type="match status" value="1"/>
</dbReference>
<dbReference type="GO" id="GO:0097367">
    <property type="term" value="F:carbohydrate derivative binding"/>
    <property type="evidence" value="ECO:0007669"/>
    <property type="project" value="InterPro"/>
</dbReference>
<dbReference type="InterPro" id="IPR035482">
    <property type="entry name" value="SIS_PGI_2"/>
</dbReference>
<dbReference type="RefSeq" id="WP_114369000.1">
    <property type="nucleotide sequence ID" value="NZ_QPEX01000024.1"/>
</dbReference>
<protein>
    <recommendedName>
        <fullName evidence="8">Glucose-6-phosphate isomerase</fullName>
        <shortName evidence="8">GPI</shortName>
        <ecNumber evidence="8">5.3.1.9</ecNumber>
    </recommendedName>
    <alternativeName>
        <fullName evidence="8">Phosphoglucose isomerase</fullName>
        <shortName evidence="8">PGI</shortName>
    </alternativeName>
    <alternativeName>
        <fullName evidence="8">Phosphohexose isomerase</fullName>
        <shortName evidence="8">PHI</shortName>
    </alternativeName>
</protein>
<feature type="active site" evidence="8">
    <location>
        <position position="389"/>
    </location>
</feature>
<dbReference type="InterPro" id="IPR035476">
    <property type="entry name" value="SIS_PGI_1"/>
</dbReference>
<dbReference type="OrthoDB" id="140919at2"/>
<dbReference type="UniPathway" id="UPA00109">
    <property type="reaction ID" value="UER00181"/>
</dbReference>
<evidence type="ECO:0000256" key="3">
    <source>
        <dbReference type="ARBA" id="ARBA00022432"/>
    </source>
</evidence>
<dbReference type="NCBIfam" id="NF001211">
    <property type="entry name" value="PRK00179.1"/>
    <property type="match status" value="1"/>
</dbReference>
<dbReference type="InterPro" id="IPR023096">
    <property type="entry name" value="G6P_Isomerase_C"/>
</dbReference>
<dbReference type="CDD" id="cd05015">
    <property type="entry name" value="SIS_PGI_1"/>
    <property type="match status" value="1"/>
</dbReference>
<evidence type="ECO:0000256" key="5">
    <source>
        <dbReference type="ARBA" id="ARBA00023152"/>
    </source>
</evidence>
<dbReference type="GO" id="GO:0004347">
    <property type="term" value="F:glucose-6-phosphate isomerase activity"/>
    <property type="evidence" value="ECO:0007669"/>
    <property type="project" value="UniProtKB-UniRule"/>
</dbReference>
<dbReference type="EC" id="5.3.1.9" evidence="8"/>
<evidence type="ECO:0000256" key="4">
    <source>
        <dbReference type="ARBA" id="ARBA00022490"/>
    </source>
</evidence>
<evidence type="ECO:0000256" key="9">
    <source>
        <dbReference type="RuleBase" id="RU000612"/>
    </source>
</evidence>
<dbReference type="PROSITE" id="PS00765">
    <property type="entry name" value="P_GLUCOSE_ISOMERASE_1"/>
    <property type="match status" value="1"/>
</dbReference>
<comment type="subcellular location">
    <subcellularLocation>
        <location evidence="8">Cytoplasm</location>
    </subcellularLocation>
</comment>
<evidence type="ECO:0000313" key="10">
    <source>
        <dbReference type="EMBL" id="RCS49284.1"/>
    </source>
</evidence>
<dbReference type="EMBL" id="QPEX01000024">
    <property type="protein sequence ID" value="RCS49284.1"/>
    <property type="molecule type" value="Genomic_DNA"/>
</dbReference>
<feature type="active site" description="Proton donor" evidence="8">
    <location>
        <position position="358"/>
    </location>
</feature>
<comment type="catalytic activity">
    <reaction evidence="7 8 9">
        <text>alpha-D-glucose 6-phosphate = beta-D-fructose 6-phosphate</text>
        <dbReference type="Rhea" id="RHEA:11816"/>
        <dbReference type="ChEBI" id="CHEBI:57634"/>
        <dbReference type="ChEBI" id="CHEBI:58225"/>
        <dbReference type="EC" id="5.3.1.9"/>
    </reaction>
</comment>
<dbReference type="GO" id="GO:0005829">
    <property type="term" value="C:cytosol"/>
    <property type="evidence" value="ECO:0007669"/>
    <property type="project" value="TreeGrafter"/>
</dbReference>
<comment type="similarity">
    <text evidence="2 8 9">Belongs to the GPI family.</text>
</comment>
<proteinExistence type="inferred from homology"/>
<dbReference type="FunFam" id="1.10.1390.10:FF:000001">
    <property type="entry name" value="Glucose-6-phosphate isomerase"/>
    <property type="match status" value="1"/>
</dbReference>
<dbReference type="GO" id="GO:0006096">
    <property type="term" value="P:glycolytic process"/>
    <property type="evidence" value="ECO:0007669"/>
    <property type="project" value="UniProtKB-UniRule"/>
</dbReference>
<dbReference type="PROSITE" id="PS51463">
    <property type="entry name" value="P_GLUCOSE_ISOMERASE_3"/>
    <property type="match status" value="1"/>
</dbReference>
<keyword evidence="6 8" id="KW-0413">Isomerase</keyword>
<reference evidence="10 11" key="1">
    <citation type="submission" date="2018-07" db="EMBL/GenBank/DDBJ databases">
        <title>Comparative genomes isolates from brazilian mangrove.</title>
        <authorList>
            <person name="De Araujo J.E."/>
            <person name="Taketani R.G."/>
            <person name="Silva M.C.P."/>
            <person name="Lourenco M.V."/>
            <person name="Oliveira V.M."/>
            <person name="Andreote F.D."/>
        </authorList>
    </citation>
    <scope>NUCLEOTIDE SEQUENCE [LARGE SCALE GENOMIC DNA]</scope>
    <source>
        <strain evidence="10 11">HEX PRIS-MGV</strain>
    </source>
</reference>
<organism evidence="10 11">
    <name type="scientific">Bremerella cremea</name>
    <dbReference type="NCBI Taxonomy" id="1031537"/>
    <lineage>
        <taxon>Bacteria</taxon>
        <taxon>Pseudomonadati</taxon>
        <taxon>Planctomycetota</taxon>
        <taxon>Planctomycetia</taxon>
        <taxon>Pirellulales</taxon>
        <taxon>Pirellulaceae</taxon>
        <taxon>Bremerella</taxon>
    </lineage>
</organism>
<gene>
    <name evidence="8" type="primary">pgi</name>
    <name evidence="10" type="ORF">DTL42_12160</name>
</gene>
<evidence type="ECO:0000256" key="1">
    <source>
        <dbReference type="ARBA" id="ARBA00004926"/>
    </source>
</evidence>
<dbReference type="Proteomes" id="UP000253562">
    <property type="component" value="Unassembled WGS sequence"/>
</dbReference>
<dbReference type="FunFam" id="3.40.50.10490:FF:000018">
    <property type="entry name" value="Glucose-6-phosphate isomerase"/>
    <property type="match status" value="1"/>
</dbReference>
<evidence type="ECO:0000256" key="8">
    <source>
        <dbReference type="HAMAP-Rule" id="MF_00473"/>
    </source>
</evidence>
<feature type="active site" evidence="8">
    <location>
        <position position="509"/>
    </location>
</feature>
<comment type="pathway">
    <text evidence="8">Carbohydrate biosynthesis; gluconeogenesis.</text>
</comment>
<name>A0A368KQZ9_9BACT</name>
<dbReference type="AlphaFoldDB" id="A0A368KQZ9"/>
<dbReference type="GO" id="GO:0006094">
    <property type="term" value="P:gluconeogenesis"/>
    <property type="evidence" value="ECO:0007669"/>
    <property type="project" value="UniProtKB-UniRule"/>
</dbReference>
<dbReference type="Gene3D" id="3.40.50.10490">
    <property type="entry name" value="Glucose-6-phosphate isomerase like protein, domain 1"/>
    <property type="match status" value="2"/>
</dbReference>
<dbReference type="InterPro" id="IPR001672">
    <property type="entry name" value="G6P_Isomerase"/>
</dbReference>
<dbReference type="PANTHER" id="PTHR11469">
    <property type="entry name" value="GLUCOSE-6-PHOSPHATE ISOMERASE"/>
    <property type="match status" value="1"/>
</dbReference>
<evidence type="ECO:0000256" key="6">
    <source>
        <dbReference type="ARBA" id="ARBA00023235"/>
    </source>
</evidence>
<accession>A0A368KQZ9</accession>
<keyword evidence="4 8" id="KW-0963">Cytoplasm</keyword>
<comment type="caution">
    <text evidence="10">The sequence shown here is derived from an EMBL/GenBank/DDBJ whole genome shotgun (WGS) entry which is preliminary data.</text>
</comment>
<dbReference type="Pfam" id="PF00342">
    <property type="entry name" value="PGI"/>
    <property type="match status" value="1"/>
</dbReference>
<keyword evidence="5 8" id="KW-0324">Glycolysis</keyword>
<dbReference type="GO" id="GO:0051156">
    <property type="term" value="P:glucose 6-phosphate metabolic process"/>
    <property type="evidence" value="ECO:0007669"/>
    <property type="project" value="TreeGrafter"/>
</dbReference>
<dbReference type="PANTHER" id="PTHR11469:SF1">
    <property type="entry name" value="GLUCOSE-6-PHOSPHATE ISOMERASE"/>
    <property type="match status" value="1"/>
</dbReference>
<dbReference type="CDD" id="cd05016">
    <property type="entry name" value="SIS_PGI_2"/>
    <property type="match status" value="1"/>
</dbReference>
<dbReference type="InterPro" id="IPR018189">
    <property type="entry name" value="Phosphoglucose_isomerase_CS"/>
</dbReference>
<dbReference type="PROSITE" id="PS00174">
    <property type="entry name" value="P_GLUCOSE_ISOMERASE_2"/>
    <property type="match status" value="1"/>
</dbReference>
<dbReference type="SUPFAM" id="SSF53697">
    <property type="entry name" value="SIS domain"/>
    <property type="match status" value="1"/>
</dbReference>
<dbReference type="PRINTS" id="PR00662">
    <property type="entry name" value="G6PISOMERASE"/>
</dbReference>
<dbReference type="UniPathway" id="UPA00138"/>
<dbReference type="InterPro" id="IPR046348">
    <property type="entry name" value="SIS_dom_sf"/>
</dbReference>
<dbReference type="GO" id="GO:0048029">
    <property type="term" value="F:monosaccharide binding"/>
    <property type="evidence" value="ECO:0007669"/>
    <property type="project" value="TreeGrafter"/>
</dbReference>